<evidence type="ECO:0000313" key="2">
    <source>
        <dbReference type="EMBL" id="KAK8894754.1"/>
    </source>
</evidence>
<dbReference type="EMBL" id="JAPFFF010000003">
    <property type="protein sequence ID" value="KAK8894754.1"/>
    <property type="molecule type" value="Genomic_DNA"/>
</dbReference>
<feature type="domain" description="Trafficking protein particle complex subunit 11 C-terminal" evidence="1">
    <location>
        <begin position="501"/>
        <end position="549"/>
    </location>
</feature>
<dbReference type="PANTHER" id="PTHR14374:SF0">
    <property type="entry name" value="TRAFFICKING PROTEIN PARTICLE COMPLEX SUBUNIT 11"/>
    <property type="match status" value="1"/>
</dbReference>
<evidence type="ECO:0000313" key="3">
    <source>
        <dbReference type="Proteomes" id="UP001470230"/>
    </source>
</evidence>
<evidence type="ECO:0000259" key="1">
    <source>
        <dbReference type="Pfam" id="PF12742"/>
    </source>
</evidence>
<protein>
    <recommendedName>
        <fullName evidence="1">Trafficking protein particle complex subunit 11 C-terminal domain-containing protein</fullName>
    </recommendedName>
</protein>
<comment type="caution">
    <text evidence="2">The sequence shown here is derived from an EMBL/GenBank/DDBJ whole genome shotgun (WGS) entry which is preliminary data.</text>
</comment>
<sequence length="571" mass="64928">MNSAPIDRNNIINQINYCKTLNTQGNYQDSFAQSSPLISKIMDLNFSPLLTTILTEHLFAALKLSKFSSICSDYFMLLSPKLRPQKPENTFTKLNNFIDSQSDLLISFEGLQTFFFPIDIDINYNQYNVVAGNKPTILISFLSHLPQSIEISNFSLVFTHEGKSSNEEEIMKIQQKFELSPKLTKRISIERNLPHSISKERIVAIIIQIKKIFVRLSIRNKVINVIPDEKACKVEGKIPKICIISTDLPFSVTLTADNQKIEKLNVLFTTENPMIPLTITGTYNNTNIEIGKTINLPDIEPKQSIELNLLVHTLTPIFNPVIFKYSFGTSISGIGNFQKTFSFDFQSPFIANLQLYDENYMIIPPNEPPAIEEGKNVYVEASLQNNIKIPIKILKINPSSFFEDDSESKPFDILPFEKYTFIGEISTAGLYDINVEYQTEEIDKAVFTMKMHSIVNANRNFSIDIDCPSGSPIFKEFEMKLKFNRNGYSDNDNPEVCQVSILIIPSDNFFIQGPLETKNLYLFKNQSKELSLKLVPLLTGSILLPQIIITDHSYSPPKSKKIIKSIVINYQ</sequence>
<accession>A0ABR2KUD6</accession>
<dbReference type="PANTHER" id="PTHR14374">
    <property type="entry name" value="FOIE GRAS"/>
    <property type="match status" value="1"/>
</dbReference>
<dbReference type="Proteomes" id="UP001470230">
    <property type="component" value="Unassembled WGS sequence"/>
</dbReference>
<name>A0ABR2KUD6_9EUKA</name>
<dbReference type="InterPro" id="IPR025876">
    <property type="entry name" value="TRAPPC11_C"/>
</dbReference>
<dbReference type="Pfam" id="PF12742">
    <property type="entry name" value="Gryzun-like"/>
    <property type="match status" value="1"/>
</dbReference>
<organism evidence="2 3">
    <name type="scientific">Tritrichomonas musculus</name>
    <dbReference type="NCBI Taxonomy" id="1915356"/>
    <lineage>
        <taxon>Eukaryota</taxon>
        <taxon>Metamonada</taxon>
        <taxon>Parabasalia</taxon>
        <taxon>Tritrichomonadida</taxon>
        <taxon>Tritrichomonadidae</taxon>
        <taxon>Tritrichomonas</taxon>
    </lineage>
</organism>
<gene>
    <name evidence="2" type="ORF">M9Y10_023191</name>
</gene>
<proteinExistence type="predicted"/>
<keyword evidence="3" id="KW-1185">Reference proteome</keyword>
<reference evidence="2 3" key="1">
    <citation type="submission" date="2024-04" db="EMBL/GenBank/DDBJ databases">
        <title>Tritrichomonas musculus Genome.</title>
        <authorList>
            <person name="Alves-Ferreira E."/>
            <person name="Grigg M."/>
            <person name="Lorenzi H."/>
            <person name="Galac M."/>
        </authorList>
    </citation>
    <scope>NUCLEOTIDE SEQUENCE [LARGE SCALE GENOMIC DNA]</scope>
    <source>
        <strain evidence="2 3">EAF2021</strain>
    </source>
</reference>